<evidence type="ECO:0000256" key="1">
    <source>
        <dbReference type="ARBA" id="ARBA00009995"/>
    </source>
</evidence>
<sequence>MGSLAMEGGDHDQPLQVVMFPSLGFGHIFPFIHLSNALAANGIKITFLTLPSLVPKIRLALDPTIPILNYKLPAIDGLPSDVDSTAGSGQVLADLLSQALDATRPQIATILGKLAPQVVVFDSIQGWVPEVAESLGIKSVYFCVFTAITAASTILFGLTPHQRPSLSRLRLPPRPLLSSYLSMKPYEVRGMLSNTNGSGPAPSNFSRLVSCMARCDAIALKSVYEMEASVIKYLSTRCRKPVLPTGVLLPKAPAGDIEPKLTQWLNKFPKGTVVFCSFGSESYLSGKQMKELVVGLELSGFPFLAVLNTPADVPKGKRQELEAEIFGEKAEGRGIVRSGWVNQQLILRHPAVGCYVNHAGYSSIMEAVEGGCQLVMAPLKGDQYMNMKLMVVELRAAVNINRRAWDGWFTREAVGKAVRTVMVEGSKKGKVVRANNAKLREILLQEGLQEDYTKGFITKLKELVASP</sequence>
<keyword evidence="3" id="KW-0812">Transmembrane</keyword>
<reference evidence="4" key="1">
    <citation type="submission" date="2019-09" db="EMBL/GenBank/DDBJ databases">
        <authorList>
            <person name="Zhang L."/>
        </authorList>
    </citation>
    <scope>NUCLEOTIDE SEQUENCE</scope>
</reference>
<dbReference type="Gramene" id="NC2G0002020.1">
    <property type="protein sequence ID" value="NC2G0002020.1:cds"/>
    <property type="gene ID" value="NC2G0002020"/>
</dbReference>
<dbReference type="InterPro" id="IPR002213">
    <property type="entry name" value="UDP_glucos_trans"/>
</dbReference>
<evidence type="ECO:0000256" key="2">
    <source>
        <dbReference type="ARBA" id="ARBA00022679"/>
    </source>
</evidence>
<dbReference type="AlphaFoldDB" id="A0A5K1A1H8"/>
<evidence type="ECO:0000313" key="4">
    <source>
        <dbReference type="EMBL" id="VVV96594.1"/>
    </source>
</evidence>
<dbReference type="OrthoDB" id="5835829at2759"/>
<protein>
    <recommendedName>
        <fullName evidence="5">Glycosyltransferase</fullName>
    </recommendedName>
</protein>
<name>A0A5K1A1H8_9MAGN</name>
<dbReference type="FunFam" id="3.40.50.2000:FF:000037">
    <property type="entry name" value="Glycosyltransferase"/>
    <property type="match status" value="1"/>
</dbReference>
<evidence type="ECO:0000256" key="3">
    <source>
        <dbReference type="SAM" id="Phobius"/>
    </source>
</evidence>
<dbReference type="PANTHER" id="PTHR48049:SF84">
    <property type="entry name" value="UDP-GLYCOSYLTRANSFERASE 79A6"/>
    <property type="match status" value="1"/>
</dbReference>
<keyword evidence="3" id="KW-1133">Transmembrane helix</keyword>
<accession>A0A5K1A1H8</accession>
<dbReference type="InterPro" id="IPR050481">
    <property type="entry name" value="UDP-glycosyltransf_plant"/>
</dbReference>
<keyword evidence="3" id="KW-0472">Membrane</keyword>
<dbReference type="EMBL" id="LR721780">
    <property type="protein sequence ID" value="VVV96594.1"/>
    <property type="molecule type" value="Genomic_DNA"/>
</dbReference>
<proteinExistence type="inferred from homology"/>
<dbReference type="PANTHER" id="PTHR48049">
    <property type="entry name" value="GLYCOSYLTRANSFERASE"/>
    <property type="match status" value="1"/>
</dbReference>
<gene>
    <name evidence="4" type="ORF">NYM_LOCUS11465</name>
</gene>
<dbReference type="OMA" id="CMIAYLA"/>
<keyword evidence="2" id="KW-0808">Transferase</keyword>
<dbReference type="CDD" id="cd03784">
    <property type="entry name" value="GT1_Gtf-like"/>
    <property type="match status" value="1"/>
</dbReference>
<dbReference type="SUPFAM" id="SSF53756">
    <property type="entry name" value="UDP-Glycosyltransferase/glycogen phosphorylase"/>
    <property type="match status" value="1"/>
</dbReference>
<dbReference type="GO" id="GO:0035251">
    <property type="term" value="F:UDP-glucosyltransferase activity"/>
    <property type="evidence" value="ECO:0007669"/>
    <property type="project" value="InterPro"/>
</dbReference>
<dbReference type="Pfam" id="PF00201">
    <property type="entry name" value="UDPGT"/>
    <property type="match status" value="1"/>
</dbReference>
<organism evidence="4">
    <name type="scientific">Nymphaea colorata</name>
    <name type="common">pocket water lily</name>
    <dbReference type="NCBI Taxonomy" id="210225"/>
    <lineage>
        <taxon>Eukaryota</taxon>
        <taxon>Viridiplantae</taxon>
        <taxon>Streptophyta</taxon>
        <taxon>Embryophyta</taxon>
        <taxon>Tracheophyta</taxon>
        <taxon>Spermatophyta</taxon>
        <taxon>Magnoliopsida</taxon>
        <taxon>Nymphaeales</taxon>
        <taxon>Nymphaeaceae</taxon>
        <taxon>Nymphaea</taxon>
    </lineage>
</organism>
<feature type="transmembrane region" description="Helical" evidence="3">
    <location>
        <begin position="139"/>
        <end position="158"/>
    </location>
</feature>
<dbReference type="Gene3D" id="3.40.50.2000">
    <property type="entry name" value="Glycogen Phosphorylase B"/>
    <property type="match status" value="2"/>
</dbReference>
<comment type="similarity">
    <text evidence="1">Belongs to the UDP-glycosyltransferase family.</text>
</comment>
<evidence type="ECO:0008006" key="5">
    <source>
        <dbReference type="Google" id="ProtNLM"/>
    </source>
</evidence>